<dbReference type="AlphaFoldDB" id="A0AAV9PFP9"/>
<dbReference type="GeneID" id="89925025"/>
<organism evidence="1 2">
    <name type="scientific">Saxophila tyrrhenica</name>
    <dbReference type="NCBI Taxonomy" id="1690608"/>
    <lineage>
        <taxon>Eukaryota</taxon>
        <taxon>Fungi</taxon>
        <taxon>Dikarya</taxon>
        <taxon>Ascomycota</taxon>
        <taxon>Pezizomycotina</taxon>
        <taxon>Dothideomycetes</taxon>
        <taxon>Dothideomycetidae</taxon>
        <taxon>Mycosphaerellales</taxon>
        <taxon>Extremaceae</taxon>
        <taxon>Saxophila</taxon>
    </lineage>
</organism>
<dbReference type="RefSeq" id="XP_064660886.1">
    <property type="nucleotide sequence ID" value="XM_064800935.1"/>
</dbReference>
<proteinExistence type="predicted"/>
<comment type="caution">
    <text evidence="1">The sequence shown here is derived from an EMBL/GenBank/DDBJ whole genome shotgun (WGS) entry which is preliminary data.</text>
</comment>
<evidence type="ECO:0000313" key="1">
    <source>
        <dbReference type="EMBL" id="KAK5172042.1"/>
    </source>
</evidence>
<sequence length="85" mass="9241">MGLLTLLVHNDAIKTDPKEIYGWRVYALACSACFGGMLFGMETGIIGGVLTLDNFKEQVDPVAQVIRDGTAIANLEQRLWSRGLG</sequence>
<gene>
    <name evidence="1" type="ORF">LTR77_003679</name>
</gene>
<dbReference type="EMBL" id="JAVRRT010000005">
    <property type="protein sequence ID" value="KAK5172042.1"/>
    <property type="molecule type" value="Genomic_DNA"/>
</dbReference>
<name>A0AAV9PFP9_9PEZI</name>
<reference evidence="1 2" key="1">
    <citation type="submission" date="2023-08" db="EMBL/GenBank/DDBJ databases">
        <title>Black Yeasts Isolated from many extreme environments.</title>
        <authorList>
            <person name="Coleine C."/>
            <person name="Stajich J.E."/>
            <person name="Selbmann L."/>
        </authorList>
    </citation>
    <scope>NUCLEOTIDE SEQUENCE [LARGE SCALE GENOMIC DNA]</scope>
    <source>
        <strain evidence="1 2">CCFEE 5935</strain>
    </source>
</reference>
<dbReference type="Proteomes" id="UP001337655">
    <property type="component" value="Unassembled WGS sequence"/>
</dbReference>
<evidence type="ECO:0000313" key="2">
    <source>
        <dbReference type="Proteomes" id="UP001337655"/>
    </source>
</evidence>
<protein>
    <submittedName>
        <fullName evidence="1">Uncharacterized protein</fullName>
    </submittedName>
</protein>
<accession>A0AAV9PFP9</accession>
<keyword evidence="2" id="KW-1185">Reference proteome</keyword>